<dbReference type="EMBL" id="OKRB01000091">
    <property type="protein sequence ID" value="SPE22476.1"/>
    <property type="molecule type" value="Genomic_DNA"/>
</dbReference>
<accession>A0A2N9LGT0</accession>
<keyword evidence="1" id="KW-0812">Transmembrane</keyword>
<dbReference type="AlphaFoldDB" id="A0A2N9LGT0"/>
<sequence>MRKPWGIIVVTIVIGAAAFVTGPMIWPMGHDVPMPPANLLPGYITLSVIEALAFGFAVAFAIFGWPAIRGLSLGAPWLNKWLFVTLCWFMGNWWMHDNLHMHNGLNMHGLLFIEIAFHITMLICGVTLALGFLRLARHTAAEKGA</sequence>
<evidence type="ECO:0000256" key="1">
    <source>
        <dbReference type="SAM" id="Phobius"/>
    </source>
</evidence>
<protein>
    <submittedName>
        <fullName evidence="2">Putative Amino acid adenylation domain-containing protein</fullName>
    </submittedName>
</protein>
<feature type="transmembrane region" description="Helical" evidence="1">
    <location>
        <begin position="77"/>
        <end position="95"/>
    </location>
</feature>
<feature type="transmembrane region" description="Helical" evidence="1">
    <location>
        <begin position="7"/>
        <end position="28"/>
    </location>
</feature>
<evidence type="ECO:0000313" key="2">
    <source>
        <dbReference type="EMBL" id="SPE22476.1"/>
    </source>
</evidence>
<proteinExistence type="predicted"/>
<keyword evidence="1" id="KW-1133">Transmembrane helix</keyword>
<gene>
    <name evidence="2" type="ORF">SBA5_340003</name>
</gene>
<evidence type="ECO:0000313" key="3">
    <source>
        <dbReference type="Proteomes" id="UP000239735"/>
    </source>
</evidence>
<feature type="transmembrane region" description="Helical" evidence="1">
    <location>
        <begin position="40"/>
        <end position="65"/>
    </location>
</feature>
<organism evidence="2 3">
    <name type="scientific">Candidatus Sulfuritelmatomonas gaucii</name>
    <dbReference type="NCBI Taxonomy" id="2043161"/>
    <lineage>
        <taxon>Bacteria</taxon>
        <taxon>Pseudomonadati</taxon>
        <taxon>Acidobacteriota</taxon>
        <taxon>Terriglobia</taxon>
        <taxon>Terriglobales</taxon>
        <taxon>Acidobacteriaceae</taxon>
        <taxon>Candidatus Sulfuritelmatomonas</taxon>
    </lineage>
</organism>
<reference evidence="3" key="1">
    <citation type="submission" date="2018-02" db="EMBL/GenBank/DDBJ databases">
        <authorList>
            <person name="Hausmann B."/>
        </authorList>
    </citation>
    <scope>NUCLEOTIDE SEQUENCE [LARGE SCALE GENOMIC DNA]</scope>
    <source>
        <strain evidence="3">Peat soil MAG SbA5</strain>
    </source>
</reference>
<keyword evidence="1" id="KW-0472">Membrane</keyword>
<feature type="transmembrane region" description="Helical" evidence="1">
    <location>
        <begin position="115"/>
        <end position="136"/>
    </location>
</feature>
<dbReference type="Proteomes" id="UP000239735">
    <property type="component" value="Unassembled WGS sequence"/>
</dbReference>
<dbReference type="OrthoDB" id="9848509at2"/>
<name>A0A2N9LGT0_9BACT</name>